<organism evidence="2 3">
    <name type="scientific">Pseudocercospora eumusae</name>
    <dbReference type="NCBI Taxonomy" id="321146"/>
    <lineage>
        <taxon>Eukaryota</taxon>
        <taxon>Fungi</taxon>
        <taxon>Dikarya</taxon>
        <taxon>Ascomycota</taxon>
        <taxon>Pezizomycotina</taxon>
        <taxon>Dothideomycetes</taxon>
        <taxon>Dothideomycetidae</taxon>
        <taxon>Mycosphaerellales</taxon>
        <taxon>Mycosphaerellaceae</taxon>
        <taxon>Pseudocercospora</taxon>
    </lineage>
</organism>
<dbReference type="STRING" id="321146.A0A139HY93"/>
<evidence type="ECO:0000313" key="3">
    <source>
        <dbReference type="Proteomes" id="UP000070133"/>
    </source>
</evidence>
<dbReference type="OrthoDB" id="5403747at2759"/>
<dbReference type="Proteomes" id="UP000070133">
    <property type="component" value="Unassembled WGS sequence"/>
</dbReference>
<feature type="compositionally biased region" description="Low complexity" evidence="1">
    <location>
        <begin position="58"/>
        <end position="70"/>
    </location>
</feature>
<keyword evidence="3" id="KW-1185">Reference proteome</keyword>
<accession>A0A139HY93</accession>
<reference evidence="2 3" key="1">
    <citation type="submission" date="2015-07" db="EMBL/GenBank/DDBJ databases">
        <title>Comparative genomics of the Sigatoka disease complex on banana suggests a link between parallel evolutionary changes in Pseudocercospora fijiensis and Pseudocercospora eumusae and increased virulence on the banana host.</title>
        <authorList>
            <person name="Chang T.-C."/>
            <person name="Salvucci A."/>
            <person name="Crous P.W."/>
            <person name="Stergiopoulos I."/>
        </authorList>
    </citation>
    <scope>NUCLEOTIDE SEQUENCE [LARGE SCALE GENOMIC DNA]</scope>
    <source>
        <strain evidence="2 3">CBS 114824</strain>
    </source>
</reference>
<dbReference type="AlphaFoldDB" id="A0A139HY93"/>
<name>A0A139HY93_9PEZI</name>
<sequence length="140" mass="14607">MADKNAFTDREVQLMTLAWLCFDGEPKVDYKKLASLAGMGNPVSASNAWSKIKKKLAARAAEAGATAGDASGDGDDATTPKATKATPKKRGKKVTDEDDEEKTKGGKGKASTKKANTDDDGAETGPGIKTEATGEEDELL</sequence>
<comment type="caution">
    <text evidence="2">The sequence shown here is derived from an EMBL/GenBank/DDBJ whole genome shotgun (WGS) entry which is preliminary data.</text>
</comment>
<gene>
    <name evidence="2" type="ORF">AC578_458</name>
</gene>
<feature type="region of interest" description="Disordered" evidence="1">
    <location>
        <begin position="57"/>
        <end position="140"/>
    </location>
</feature>
<proteinExistence type="predicted"/>
<evidence type="ECO:0000256" key="1">
    <source>
        <dbReference type="SAM" id="MobiDB-lite"/>
    </source>
</evidence>
<evidence type="ECO:0000313" key="2">
    <source>
        <dbReference type="EMBL" id="KXT07450.1"/>
    </source>
</evidence>
<protein>
    <submittedName>
        <fullName evidence="2">Uncharacterized protein</fullName>
    </submittedName>
</protein>
<dbReference type="EMBL" id="LFZN01000002">
    <property type="protein sequence ID" value="KXT07450.1"/>
    <property type="molecule type" value="Genomic_DNA"/>
</dbReference>